<evidence type="ECO:0000313" key="2">
    <source>
        <dbReference type="Proteomes" id="UP001148662"/>
    </source>
</evidence>
<organism evidence="1 2">
    <name type="scientific">Phlebia brevispora</name>
    <dbReference type="NCBI Taxonomy" id="194682"/>
    <lineage>
        <taxon>Eukaryota</taxon>
        <taxon>Fungi</taxon>
        <taxon>Dikarya</taxon>
        <taxon>Basidiomycota</taxon>
        <taxon>Agaricomycotina</taxon>
        <taxon>Agaricomycetes</taxon>
        <taxon>Polyporales</taxon>
        <taxon>Meruliaceae</taxon>
        <taxon>Phlebia</taxon>
    </lineage>
</organism>
<gene>
    <name evidence="1" type="ORF">NM688_g2590</name>
</gene>
<proteinExistence type="predicted"/>
<accession>A0ACC1T8J6</accession>
<comment type="caution">
    <text evidence="1">The sequence shown here is derived from an EMBL/GenBank/DDBJ whole genome shotgun (WGS) entry which is preliminary data.</text>
</comment>
<keyword evidence="2" id="KW-1185">Reference proteome</keyword>
<name>A0ACC1T8J6_9APHY</name>
<sequence length="787" mass="89432">MRYNSRAIIFYSPDIEFPCRSNVDLSRWGFWTFLQPASPDNMISCSIWHDSQPILGLENKRTVHIVQMVDNELGEWLDPRSMKPIAISSYLQLPENHVLLHKSKTSVLDTIREILRIIFDYADLVGQEHAIYCGEDQPSHLRYVCGSEDLKYPEPNLGTLLCDGPHTRARLHAISSILRCPGLYDGGVEFMVERKLGPAIKVLFAPWCSKRPCFASSGDTARNDSMPLIVLSEGDKLTEEVQEEMAKEVHPILLRVLRLHDQEDSLPAHCFVYSLHISPTFISIFAHFQCSSAPQQFAQVLLSKFYLPYDVVQEQDDLFLDRWRLFVALSTIMTHIQRLEQDLRVVLRSEQVQSPETDMAGSYRPVPCSKAPLCYSDSISSYWNVDAFPCPAYWITHDTITVNTRLVISDDMSVHLPHQVSALFFHRLRKRISPLTEEEITERHLSGRFGGPDFQHPLHIPRSIFERTSSVVDNVHEGKMTLPYYFKASDFLGMVACDWSDISVFIANTLAGFSSYSVQWNPEVHYPIPIPDRKYKRCVIDFALAARAIPPTTDLTIERARLLPLTISSPAMLLGVHSTHMDDDGQSVLAKETLELCQLMEPHLELFRFVRHCEGVVVPPWAPPVDFASALFCTYVKKGFVHILEFSSADTLSARVSHRHLASLPVSLLPETDQHFYDRMRIVFALFTLQRQVIKLCDSWNPIAWPLELQTEEHAAIVKVSGVSTPSPSVDVSPPGSTEWAFEFGFPDCSLEDDPDDIRHRTAKSVNIVKKWLTELEPADGIVIDAY</sequence>
<dbReference type="EMBL" id="JANHOG010000334">
    <property type="protein sequence ID" value="KAJ3555415.1"/>
    <property type="molecule type" value="Genomic_DNA"/>
</dbReference>
<protein>
    <submittedName>
        <fullName evidence="1">Uncharacterized protein</fullName>
    </submittedName>
</protein>
<dbReference type="Proteomes" id="UP001148662">
    <property type="component" value="Unassembled WGS sequence"/>
</dbReference>
<reference evidence="1" key="1">
    <citation type="submission" date="2022-07" db="EMBL/GenBank/DDBJ databases">
        <title>Genome Sequence of Phlebia brevispora.</title>
        <authorList>
            <person name="Buettner E."/>
        </authorList>
    </citation>
    <scope>NUCLEOTIDE SEQUENCE</scope>
    <source>
        <strain evidence="1">MPL23</strain>
    </source>
</reference>
<evidence type="ECO:0000313" key="1">
    <source>
        <dbReference type="EMBL" id="KAJ3555415.1"/>
    </source>
</evidence>